<dbReference type="EMBL" id="CAADFK010000009">
    <property type="protein sequence ID" value="VFK09506.1"/>
    <property type="molecule type" value="Genomic_DNA"/>
</dbReference>
<evidence type="ECO:0000313" key="1">
    <source>
        <dbReference type="EMBL" id="VFK09506.1"/>
    </source>
</evidence>
<protein>
    <submittedName>
        <fullName evidence="1">Uncharacterized protein</fullName>
    </submittedName>
</protein>
<gene>
    <name evidence="1" type="ORF">BECKLPF1236B_GA0070989_100919</name>
</gene>
<accession>A0A450VXT3</accession>
<organism evidence="1">
    <name type="scientific">Candidatus Kentrum sp. LPFa</name>
    <dbReference type="NCBI Taxonomy" id="2126335"/>
    <lineage>
        <taxon>Bacteria</taxon>
        <taxon>Pseudomonadati</taxon>
        <taxon>Pseudomonadota</taxon>
        <taxon>Gammaproteobacteria</taxon>
        <taxon>Candidatus Kentrum</taxon>
    </lineage>
</organism>
<name>A0A450VXT3_9GAMM</name>
<proteinExistence type="predicted"/>
<sequence length="82" mass="9948">MERLAQGLDYLDDDSILNRFEEFIKIYEEFIRLKEIMGSKVTLDDTSIDKEVESKAEVFSRFLYECLMHNNIKKEYRRYLVL</sequence>
<dbReference type="AlphaFoldDB" id="A0A450VXT3"/>
<reference evidence="1" key="1">
    <citation type="submission" date="2019-02" db="EMBL/GenBank/DDBJ databases">
        <authorList>
            <person name="Gruber-Vodicka R. H."/>
            <person name="Seah K. B. B."/>
        </authorList>
    </citation>
    <scope>NUCLEOTIDE SEQUENCE</scope>
    <source>
        <strain evidence="1">BECK_S313</strain>
    </source>
</reference>